<reference evidence="2" key="1">
    <citation type="journal article" date="2019" name="Int. J. Syst. Evol. Microbiol.">
        <title>The Global Catalogue of Microorganisms (GCM) 10K type strain sequencing project: providing services to taxonomists for standard genome sequencing and annotation.</title>
        <authorList>
            <consortium name="The Broad Institute Genomics Platform"/>
            <consortium name="The Broad Institute Genome Sequencing Center for Infectious Disease"/>
            <person name="Wu L."/>
            <person name="Ma J."/>
        </authorList>
    </citation>
    <scope>NUCLEOTIDE SEQUENCE [LARGE SCALE GENOMIC DNA]</scope>
    <source>
        <strain evidence="2">CCM 8950</strain>
    </source>
</reference>
<comment type="caution">
    <text evidence="1">The sequence shown here is derived from an EMBL/GenBank/DDBJ whole genome shotgun (WGS) entry which is preliminary data.</text>
</comment>
<dbReference type="GO" id="GO:0004527">
    <property type="term" value="F:exonuclease activity"/>
    <property type="evidence" value="ECO:0007669"/>
    <property type="project" value="UniProtKB-KW"/>
</dbReference>
<dbReference type="RefSeq" id="WP_137629865.1">
    <property type="nucleotide sequence ID" value="NZ_BJDO01000001.1"/>
</dbReference>
<dbReference type="Proteomes" id="UP001596190">
    <property type="component" value="Unassembled WGS sequence"/>
</dbReference>
<sequence length="295" mass="34691">MPNNNEDKTQEVTPGQAQLDSSITQKINYLQTLQSALNDHDDRQIYELIDRTRYEREVKKSRSTTKTQELADLVADDHEQLSHYLSEKLIDYLGKTYPFFYYDEVKDGEFDIYFGNWWDRRKFGKLDVLNVAFEFDETEYNKLKRAFELDALNQRYNTDNIADITANSAELQKLIEGQDERDHEKEKLRQQLKDVSQKSTLPWDSGKVKEERQGIVDQLSKLADDDEEAINANKKIKENDEKILKLSKEDTILTYEKQSIQQKFEDFSHFESHNQSLYTDYLTNLIGKGQVKADD</sequence>
<keyword evidence="1" id="KW-0269">Exonuclease</keyword>
<keyword evidence="2" id="KW-1185">Reference proteome</keyword>
<gene>
    <name evidence="1" type="ORF">ACFP1H_12250</name>
</gene>
<accession>A0ABW1TB72</accession>
<evidence type="ECO:0000313" key="2">
    <source>
        <dbReference type="Proteomes" id="UP001596190"/>
    </source>
</evidence>
<proteinExistence type="predicted"/>
<dbReference type="EMBL" id="JBHSSA010000120">
    <property type="protein sequence ID" value="MFC6255355.1"/>
    <property type="molecule type" value="Genomic_DNA"/>
</dbReference>
<name>A0ABW1TB72_9LACO</name>
<organism evidence="1 2">
    <name type="scientific">Secundilactobacillus hailunensis</name>
    <dbReference type="NCBI Taxonomy" id="2559923"/>
    <lineage>
        <taxon>Bacteria</taxon>
        <taxon>Bacillati</taxon>
        <taxon>Bacillota</taxon>
        <taxon>Bacilli</taxon>
        <taxon>Lactobacillales</taxon>
        <taxon>Lactobacillaceae</taxon>
        <taxon>Secundilactobacillus</taxon>
    </lineage>
</organism>
<protein>
    <submittedName>
        <fullName evidence="1">Exonuclease SbcC</fullName>
    </submittedName>
</protein>
<keyword evidence="1" id="KW-0540">Nuclease</keyword>
<evidence type="ECO:0000313" key="1">
    <source>
        <dbReference type="EMBL" id="MFC6255355.1"/>
    </source>
</evidence>
<keyword evidence="1" id="KW-0378">Hydrolase</keyword>